<dbReference type="Proteomes" id="UP000324222">
    <property type="component" value="Unassembled WGS sequence"/>
</dbReference>
<dbReference type="EMBL" id="VSRR010017635">
    <property type="protein sequence ID" value="MPC60535.1"/>
    <property type="molecule type" value="Genomic_DNA"/>
</dbReference>
<evidence type="ECO:0000313" key="3">
    <source>
        <dbReference type="Proteomes" id="UP000324222"/>
    </source>
</evidence>
<name>A0A5B7GT23_PORTR</name>
<accession>A0A5B7GT23</accession>
<proteinExistence type="predicted"/>
<organism evidence="2 3">
    <name type="scientific">Portunus trituberculatus</name>
    <name type="common">Swimming crab</name>
    <name type="synonym">Neptunus trituberculatus</name>
    <dbReference type="NCBI Taxonomy" id="210409"/>
    <lineage>
        <taxon>Eukaryota</taxon>
        <taxon>Metazoa</taxon>
        <taxon>Ecdysozoa</taxon>
        <taxon>Arthropoda</taxon>
        <taxon>Crustacea</taxon>
        <taxon>Multicrustacea</taxon>
        <taxon>Malacostraca</taxon>
        <taxon>Eumalacostraca</taxon>
        <taxon>Eucarida</taxon>
        <taxon>Decapoda</taxon>
        <taxon>Pleocyemata</taxon>
        <taxon>Brachyura</taxon>
        <taxon>Eubrachyura</taxon>
        <taxon>Portunoidea</taxon>
        <taxon>Portunidae</taxon>
        <taxon>Portuninae</taxon>
        <taxon>Portunus</taxon>
    </lineage>
</organism>
<evidence type="ECO:0000256" key="1">
    <source>
        <dbReference type="SAM" id="MobiDB-lite"/>
    </source>
</evidence>
<reference evidence="2 3" key="1">
    <citation type="submission" date="2019-05" db="EMBL/GenBank/DDBJ databases">
        <title>Another draft genome of Portunus trituberculatus and its Hox gene families provides insights of decapod evolution.</title>
        <authorList>
            <person name="Jeong J.-H."/>
            <person name="Song I."/>
            <person name="Kim S."/>
            <person name="Choi T."/>
            <person name="Kim D."/>
            <person name="Ryu S."/>
            <person name="Kim W."/>
        </authorList>
    </citation>
    <scope>NUCLEOTIDE SEQUENCE [LARGE SCALE GENOMIC DNA]</scope>
    <source>
        <tissue evidence="2">Muscle</tissue>
    </source>
</reference>
<sequence>MMVGKQAWLVTHELLGDKKEPGGYAAPHQRKENCRPWELGEHHAWERGLGTGAASCQGEKTEEKPERES</sequence>
<feature type="compositionally biased region" description="Basic and acidic residues" evidence="1">
    <location>
        <begin position="59"/>
        <end position="69"/>
    </location>
</feature>
<dbReference type="AlphaFoldDB" id="A0A5B7GT23"/>
<gene>
    <name evidence="2" type="ORF">E2C01_054582</name>
</gene>
<evidence type="ECO:0000313" key="2">
    <source>
        <dbReference type="EMBL" id="MPC60535.1"/>
    </source>
</evidence>
<keyword evidence="3" id="KW-1185">Reference proteome</keyword>
<feature type="region of interest" description="Disordered" evidence="1">
    <location>
        <begin position="46"/>
        <end position="69"/>
    </location>
</feature>
<protein>
    <submittedName>
        <fullName evidence="2">Uncharacterized protein</fullName>
    </submittedName>
</protein>
<comment type="caution">
    <text evidence="2">The sequence shown here is derived from an EMBL/GenBank/DDBJ whole genome shotgun (WGS) entry which is preliminary data.</text>
</comment>